<name>A0A4D7QPY5_9HYPH</name>
<protein>
    <recommendedName>
        <fullName evidence="1">5-oxoprolinase subunit A</fullName>
        <shortName evidence="1">5-OPase subunit A</shortName>
        <ecNumber evidence="1">3.5.2.9</ecNumber>
    </recommendedName>
    <alternativeName>
        <fullName evidence="1">5-oxoprolinase (ATP-hydrolyzing) subunit A</fullName>
    </alternativeName>
</protein>
<dbReference type="PANTHER" id="PTHR30292:SF0">
    <property type="entry name" value="5-OXOPROLINASE SUBUNIT A"/>
    <property type="match status" value="1"/>
</dbReference>
<dbReference type="EC" id="3.5.2.9" evidence="1"/>
<dbReference type="HAMAP" id="MF_00691">
    <property type="entry name" value="PxpA"/>
    <property type="match status" value="1"/>
</dbReference>
<accession>A0A4D7QPY5</accession>
<keyword evidence="1" id="KW-0067">ATP-binding</keyword>
<dbReference type="GO" id="GO:0005524">
    <property type="term" value="F:ATP binding"/>
    <property type="evidence" value="ECO:0007669"/>
    <property type="project" value="UniProtKB-UniRule"/>
</dbReference>
<comment type="subunit">
    <text evidence="1">Forms a complex composed of PxpA, PxpB and PxpC.</text>
</comment>
<keyword evidence="1" id="KW-0547">Nucleotide-binding</keyword>
<evidence type="ECO:0000313" key="2">
    <source>
        <dbReference type="EMBL" id="QCK88481.1"/>
    </source>
</evidence>
<dbReference type="NCBIfam" id="NF003814">
    <property type="entry name" value="PRK05406.1-3"/>
    <property type="match status" value="1"/>
</dbReference>
<dbReference type="NCBIfam" id="NF003816">
    <property type="entry name" value="PRK05406.1-5"/>
    <property type="match status" value="1"/>
</dbReference>
<proteinExistence type="inferred from homology"/>
<dbReference type="Proteomes" id="UP000298588">
    <property type="component" value="Chromosome"/>
</dbReference>
<gene>
    <name evidence="1" type="primary">pxpA</name>
    <name evidence="2" type="ORF">E8L99_23335</name>
</gene>
<dbReference type="InterPro" id="IPR005501">
    <property type="entry name" value="LamB/YcsF/PxpA-like"/>
</dbReference>
<dbReference type="CDD" id="cd10787">
    <property type="entry name" value="LamB_YcsF_like"/>
    <property type="match status" value="1"/>
</dbReference>
<dbReference type="PANTHER" id="PTHR30292">
    <property type="entry name" value="UNCHARACTERIZED PROTEIN YBGL-RELATED"/>
    <property type="match status" value="1"/>
</dbReference>
<dbReference type="AlphaFoldDB" id="A0A4D7QPY5"/>
<dbReference type="GO" id="GO:0017168">
    <property type="term" value="F:5-oxoprolinase (ATP-hydrolyzing) activity"/>
    <property type="evidence" value="ECO:0007669"/>
    <property type="project" value="UniProtKB-UniRule"/>
</dbReference>
<comment type="function">
    <text evidence="1">Catalyzes the cleavage of 5-oxoproline to form L-glutamate coupled to the hydrolysis of ATP to ADP and inorganic phosphate.</text>
</comment>
<organism evidence="2 3">
    <name type="scientific">Phreatobacter aquaticus</name>
    <dbReference type="NCBI Taxonomy" id="2570229"/>
    <lineage>
        <taxon>Bacteria</taxon>
        <taxon>Pseudomonadati</taxon>
        <taxon>Pseudomonadota</taxon>
        <taxon>Alphaproteobacteria</taxon>
        <taxon>Hyphomicrobiales</taxon>
        <taxon>Phreatobacteraceae</taxon>
        <taxon>Phreatobacter</taxon>
    </lineage>
</organism>
<dbReference type="EMBL" id="CP039865">
    <property type="protein sequence ID" value="QCK88481.1"/>
    <property type="molecule type" value="Genomic_DNA"/>
</dbReference>
<keyword evidence="3" id="KW-1185">Reference proteome</keyword>
<dbReference type="SUPFAM" id="SSF88713">
    <property type="entry name" value="Glycoside hydrolase/deacetylase"/>
    <property type="match status" value="1"/>
</dbReference>
<dbReference type="RefSeq" id="WP_137101807.1">
    <property type="nucleotide sequence ID" value="NZ_CP039865.1"/>
</dbReference>
<dbReference type="KEGG" id="paqt:E8L99_23335"/>
<evidence type="ECO:0000313" key="3">
    <source>
        <dbReference type="Proteomes" id="UP000298588"/>
    </source>
</evidence>
<dbReference type="Gene3D" id="3.20.20.370">
    <property type="entry name" value="Glycoside hydrolase/deacetylase"/>
    <property type="match status" value="1"/>
</dbReference>
<sequence>MASVDLNSDMGEGFGPWKMGDDAAMLDIVSSANIACGWHAGDPIIMHRTAEIAKAKGVSIGAHPGFGDLWGFGRRVIRGDSMSDLEKQMAYQIGAMQACAALAGHKVTHVKTHGALGNMCNDDDEMALAVGRAIKAIDPALVYVTMPGLATERAAEKLGLPQALEVFADRTYEDNGQLTSRSKPGAVIHDAPMAAERVLRMVEDGAIVSTSGKIIKVKIDTICVHGDNPAAVAMARTVRDTLEKAGVTVKPFKVA</sequence>
<dbReference type="InterPro" id="IPR011330">
    <property type="entry name" value="Glyco_hydro/deAcase_b/a-brl"/>
</dbReference>
<dbReference type="GO" id="GO:0005975">
    <property type="term" value="P:carbohydrate metabolic process"/>
    <property type="evidence" value="ECO:0007669"/>
    <property type="project" value="InterPro"/>
</dbReference>
<keyword evidence="1" id="KW-0378">Hydrolase</keyword>
<reference evidence="2 3" key="1">
    <citation type="submission" date="2019-04" db="EMBL/GenBank/DDBJ databases">
        <title>Phreatobacter aquaticus sp. nov.</title>
        <authorList>
            <person name="Choi A."/>
            <person name="Baek K."/>
        </authorList>
    </citation>
    <scope>NUCLEOTIDE SEQUENCE [LARGE SCALE GENOMIC DNA]</scope>
    <source>
        <strain evidence="2 3">NMCR1094</strain>
    </source>
</reference>
<comment type="similarity">
    <text evidence="1">Belongs to the LamB/PxpA family.</text>
</comment>
<comment type="catalytic activity">
    <reaction evidence="1">
        <text>5-oxo-L-proline + ATP + 2 H2O = L-glutamate + ADP + phosphate + H(+)</text>
        <dbReference type="Rhea" id="RHEA:10348"/>
        <dbReference type="ChEBI" id="CHEBI:15377"/>
        <dbReference type="ChEBI" id="CHEBI:15378"/>
        <dbReference type="ChEBI" id="CHEBI:29985"/>
        <dbReference type="ChEBI" id="CHEBI:30616"/>
        <dbReference type="ChEBI" id="CHEBI:43474"/>
        <dbReference type="ChEBI" id="CHEBI:58402"/>
        <dbReference type="ChEBI" id="CHEBI:456216"/>
        <dbReference type="EC" id="3.5.2.9"/>
    </reaction>
</comment>
<dbReference type="OrthoDB" id="9773478at2"/>
<dbReference type="Pfam" id="PF03746">
    <property type="entry name" value="LamB_YcsF"/>
    <property type="match status" value="1"/>
</dbReference>
<evidence type="ECO:0000256" key="1">
    <source>
        <dbReference type="HAMAP-Rule" id="MF_00691"/>
    </source>
</evidence>